<accession>A0A290ZD65</accession>
<dbReference type="KEGG" id="apre:CNX65_29825"/>
<gene>
    <name evidence="3" type="ORF">CNX65_29825</name>
</gene>
<dbReference type="InterPro" id="IPR029016">
    <property type="entry name" value="GAF-like_dom_sf"/>
</dbReference>
<keyword evidence="4" id="KW-1185">Reference proteome</keyword>
<feature type="domain" description="GAF" evidence="2">
    <location>
        <begin position="115"/>
        <end position="248"/>
    </location>
</feature>
<dbReference type="Gene3D" id="3.30.450.40">
    <property type="match status" value="1"/>
</dbReference>
<evidence type="ECO:0000259" key="2">
    <source>
        <dbReference type="Pfam" id="PF01590"/>
    </source>
</evidence>
<dbReference type="SUPFAM" id="SSF55781">
    <property type="entry name" value="GAF domain-like"/>
    <property type="match status" value="1"/>
</dbReference>
<sequence length="264" mass="28201">MSKKSIPVPVPARYAISVLLPALAAIASAVAAFAEGAARSYGIWGSAICAVGIACWGVLREVWAKREEADALARVKRAKHEVLGAAIPLVKELGKLAVVSADGAGRVPVQVLRNRVVAAARTQCGTDDRENYRAALYLWRDGHLTLADHEGRDGGRAPRAVFLPDGEYERFVLRHARGSDPLFYEDLLEKAPESFGSVSPRSFRSLISVPVHVSGRSFGMLSVDSPEPGSLTPVDRDHMILLAAVLAAGLAAEERDGESLKEAS</sequence>
<keyword evidence="1" id="KW-0812">Transmembrane</keyword>
<dbReference type="Pfam" id="PF01590">
    <property type="entry name" value="GAF"/>
    <property type="match status" value="1"/>
</dbReference>
<organism evidence="3 4">
    <name type="scientific">Actinosynnema pretiosum</name>
    <dbReference type="NCBI Taxonomy" id="42197"/>
    <lineage>
        <taxon>Bacteria</taxon>
        <taxon>Bacillati</taxon>
        <taxon>Actinomycetota</taxon>
        <taxon>Actinomycetes</taxon>
        <taxon>Pseudonocardiales</taxon>
        <taxon>Pseudonocardiaceae</taxon>
        <taxon>Actinosynnema</taxon>
    </lineage>
</organism>
<reference evidence="3" key="1">
    <citation type="submission" date="2017-09" db="EMBL/GenBank/DDBJ databases">
        <title>Complete Genome Sequence of ansamitocin-producing Bacterium Actinosynnema pretiosum X47.</title>
        <authorList>
            <person name="Cao G."/>
            <person name="Zong G."/>
            <person name="Zhong C."/>
            <person name="Fu J."/>
        </authorList>
    </citation>
    <scope>NUCLEOTIDE SEQUENCE [LARGE SCALE GENOMIC DNA]</scope>
    <source>
        <strain evidence="3">X47</strain>
    </source>
</reference>
<protein>
    <recommendedName>
        <fullName evidence="2">GAF domain-containing protein</fullName>
    </recommendedName>
</protein>
<keyword evidence="1" id="KW-0472">Membrane</keyword>
<evidence type="ECO:0000256" key="1">
    <source>
        <dbReference type="SAM" id="Phobius"/>
    </source>
</evidence>
<dbReference type="RefSeq" id="WP_096496715.1">
    <property type="nucleotide sequence ID" value="NZ_CP023445.1"/>
</dbReference>
<proteinExistence type="predicted"/>
<evidence type="ECO:0000313" key="4">
    <source>
        <dbReference type="Proteomes" id="UP000218505"/>
    </source>
</evidence>
<evidence type="ECO:0000313" key="3">
    <source>
        <dbReference type="EMBL" id="ATE56971.1"/>
    </source>
</evidence>
<name>A0A290ZD65_9PSEU</name>
<dbReference type="InterPro" id="IPR003018">
    <property type="entry name" value="GAF"/>
</dbReference>
<dbReference type="Proteomes" id="UP000218505">
    <property type="component" value="Chromosome"/>
</dbReference>
<dbReference type="EMBL" id="CP023445">
    <property type="protein sequence ID" value="ATE56971.1"/>
    <property type="molecule type" value="Genomic_DNA"/>
</dbReference>
<keyword evidence="1" id="KW-1133">Transmembrane helix</keyword>
<dbReference type="AlphaFoldDB" id="A0A290ZD65"/>
<feature type="transmembrane region" description="Helical" evidence="1">
    <location>
        <begin position="41"/>
        <end position="59"/>
    </location>
</feature>